<keyword evidence="2" id="KW-0858">Xylan degradation</keyword>
<dbReference type="Gene3D" id="2.115.10.20">
    <property type="entry name" value="Glycosyl hydrolase domain, family 43"/>
    <property type="match status" value="1"/>
</dbReference>
<dbReference type="InterPro" id="IPR052176">
    <property type="entry name" value="Glycosyl_Hydrlase_43_Enz"/>
</dbReference>
<gene>
    <name evidence="8" type="ORF">HJG54_33925</name>
</gene>
<name>A0AA96WM87_9CYAN</name>
<dbReference type="InterPro" id="IPR006710">
    <property type="entry name" value="Glyco_hydro_43"/>
</dbReference>
<proteinExistence type="inferred from homology"/>
<evidence type="ECO:0000256" key="2">
    <source>
        <dbReference type="ARBA" id="ARBA00022651"/>
    </source>
</evidence>
<feature type="site" description="Important for catalytic activity, responsible for pKa modulation of the active site Glu and correct orientation of both the proton donor and substrate" evidence="6">
    <location>
        <position position="159"/>
    </location>
</feature>
<dbReference type="Pfam" id="PF04616">
    <property type="entry name" value="Glyco_hydro_43"/>
    <property type="match status" value="1"/>
</dbReference>
<reference evidence="8" key="1">
    <citation type="submission" date="2020-05" db="EMBL/GenBank/DDBJ databases">
        <authorList>
            <person name="Zhu T."/>
            <person name="Keshari N."/>
            <person name="Lu X."/>
        </authorList>
    </citation>
    <scope>NUCLEOTIDE SEQUENCE</scope>
    <source>
        <strain evidence="8">NK1-12</strain>
    </source>
</reference>
<dbReference type="InterPro" id="IPR023296">
    <property type="entry name" value="Glyco_hydro_beta-prop_sf"/>
</dbReference>
<evidence type="ECO:0000256" key="4">
    <source>
        <dbReference type="ARBA" id="ARBA00023277"/>
    </source>
</evidence>
<sequence length="353" mass="39575">MAKRRTYTNPVYAGYFADPFAWEHGGTYYAIGTGAPEAAGQVDIAVDQRVKENRNTTVAVSVDKVGKITVASVFPLLYSEDFVTWQFAGYALVRPDSALGDSFWAPEVAYCDGIFYLYYSVGWEDKQHQLRVATSEHPLGPYHDIGSPLLQTDPPFAIDPHPFRDDDGQWYLFYACDFLDTAAGARAGTALKVDRLISMTQLAGESRVVLRAHSDWQRFLASRSMYGGIYDWHTLEGPCVRKHAGRYYCFYSGGRWETESYGVDYGVADTVMGDYSDAGNKSGPRVLRSIPNRVLGPGHNSIVVSPDHQDEYIVYHAWNQSKTKRQMCLDKLIWTPDGPRCLGPTWLLQTVNS</sequence>
<protein>
    <submittedName>
        <fullName evidence="8">Family 43 glycosylhydrolase</fullName>
    </submittedName>
</protein>
<evidence type="ECO:0000256" key="5">
    <source>
        <dbReference type="ARBA" id="ARBA00023295"/>
    </source>
</evidence>
<dbReference type="RefSeq" id="WP_316436327.1">
    <property type="nucleotide sequence ID" value="NZ_CP053587.1"/>
</dbReference>
<dbReference type="CDD" id="cd08991">
    <property type="entry name" value="GH43_HoAraf43-like"/>
    <property type="match status" value="1"/>
</dbReference>
<keyword evidence="4" id="KW-0119">Carbohydrate metabolism</keyword>
<evidence type="ECO:0000313" key="8">
    <source>
        <dbReference type="EMBL" id="WNZ27829.1"/>
    </source>
</evidence>
<evidence type="ECO:0000256" key="6">
    <source>
        <dbReference type="PIRSR" id="PIRSR606710-2"/>
    </source>
</evidence>
<dbReference type="GO" id="GO:0004553">
    <property type="term" value="F:hydrolase activity, hydrolyzing O-glycosyl compounds"/>
    <property type="evidence" value="ECO:0007669"/>
    <property type="project" value="InterPro"/>
</dbReference>
<dbReference type="GO" id="GO:0045493">
    <property type="term" value="P:xylan catabolic process"/>
    <property type="evidence" value="ECO:0007669"/>
    <property type="project" value="UniProtKB-KW"/>
</dbReference>
<organism evidence="8">
    <name type="scientific">Leptolyngbya sp. NK1-12</name>
    <dbReference type="NCBI Taxonomy" id="2547451"/>
    <lineage>
        <taxon>Bacteria</taxon>
        <taxon>Bacillati</taxon>
        <taxon>Cyanobacteriota</taxon>
        <taxon>Cyanophyceae</taxon>
        <taxon>Leptolyngbyales</taxon>
        <taxon>Leptolyngbyaceae</taxon>
        <taxon>Leptolyngbya group</taxon>
        <taxon>Leptolyngbya</taxon>
    </lineage>
</organism>
<evidence type="ECO:0000256" key="3">
    <source>
        <dbReference type="ARBA" id="ARBA00022801"/>
    </source>
</evidence>
<dbReference type="AlphaFoldDB" id="A0AA96WM87"/>
<comment type="similarity">
    <text evidence="1 7">Belongs to the glycosyl hydrolase 43 family.</text>
</comment>
<keyword evidence="3 7" id="KW-0378">Hydrolase</keyword>
<evidence type="ECO:0000256" key="7">
    <source>
        <dbReference type="RuleBase" id="RU361187"/>
    </source>
</evidence>
<keyword evidence="2" id="KW-0624">Polysaccharide degradation</keyword>
<dbReference type="SUPFAM" id="SSF75005">
    <property type="entry name" value="Arabinanase/levansucrase/invertase"/>
    <property type="match status" value="1"/>
</dbReference>
<accession>A0AA96WM87</accession>
<dbReference type="PANTHER" id="PTHR43772">
    <property type="entry name" value="ENDO-1,4-BETA-XYLANASE"/>
    <property type="match status" value="1"/>
</dbReference>
<dbReference type="PANTHER" id="PTHR43772:SF2">
    <property type="entry name" value="PUTATIVE (AFU_ORTHOLOGUE AFUA_2G04480)-RELATED"/>
    <property type="match status" value="1"/>
</dbReference>
<evidence type="ECO:0000256" key="1">
    <source>
        <dbReference type="ARBA" id="ARBA00009865"/>
    </source>
</evidence>
<dbReference type="EMBL" id="CP053587">
    <property type="protein sequence ID" value="WNZ27829.1"/>
    <property type="molecule type" value="Genomic_DNA"/>
</dbReference>
<keyword evidence="5 7" id="KW-0326">Glycosidase</keyword>